<protein>
    <submittedName>
        <fullName evidence="2">Uncharacterized protein</fullName>
    </submittedName>
</protein>
<reference evidence="2 3" key="1">
    <citation type="submission" date="2017-02" db="EMBL/GenBank/DDBJ databases">
        <authorList>
            <person name="Peterson S.W."/>
        </authorList>
    </citation>
    <scope>NUCLEOTIDE SEQUENCE [LARGE SCALE GENOMIC DNA]</scope>
    <source>
        <strain evidence="2 3">B Ar 00.02</strain>
    </source>
</reference>
<accession>A0A1R4FLC9</accession>
<proteinExistence type="predicted"/>
<organism evidence="2 3">
    <name type="scientific">Arthrobacter rhombi</name>
    <dbReference type="NCBI Taxonomy" id="71253"/>
    <lineage>
        <taxon>Bacteria</taxon>
        <taxon>Bacillati</taxon>
        <taxon>Actinomycetota</taxon>
        <taxon>Actinomycetes</taxon>
        <taxon>Micrococcales</taxon>
        <taxon>Micrococcaceae</taxon>
        <taxon>Arthrobacter</taxon>
    </lineage>
</organism>
<evidence type="ECO:0000313" key="3">
    <source>
        <dbReference type="Proteomes" id="UP000195913"/>
    </source>
</evidence>
<sequence length="41" mass="4581">MVDGNVSWYWGQSPWVAGLLVVAGLSLGGWHVVQRSRRIRS</sequence>
<dbReference type="AlphaFoldDB" id="A0A1R4FLC9"/>
<keyword evidence="1" id="KW-1133">Transmembrane helix</keyword>
<keyword evidence="3" id="KW-1185">Reference proteome</keyword>
<feature type="transmembrane region" description="Helical" evidence="1">
    <location>
        <begin position="15"/>
        <end position="33"/>
    </location>
</feature>
<evidence type="ECO:0000256" key="1">
    <source>
        <dbReference type="SAM" id="Phobius"/>
    </source>
</evidence>
<dbReference type="EMBL" id="FUHW01000020">
    <property type="protein sequence ID" value="SJM56830.1"/>
    <property type="molecule type" value="Genomic_DNA"/>
</dbReference>
<gene>
    <name evidence="2" type="ORF">FM101_04635</name>
</gene>
<keyword evidence="1" id="KW-0472">Membrane</keyword>
<keyword evidence="1" id="KW-0812">Transmembrane</keyword>
<dbReference type="Proteomes" id="UP000195913">
    <property type="component" value="Unassembled WGS sequence"/>
</dbReference>
<name>A0A1R4FLC9_9MICC</name>
<evidence type="ECO:0000313" key="2">
    <source>
        <dbReference type="EMBL" id="SJM56830.1"/>
    </source>
</evidence>